<protein>
    <submittedName>
        <fullName evidence="1">5-carboxymethyl-2-hydroxymuconate isomerase</fullName>
    </submittedName>
</protein>
<dbReference type="SUPFAM" id="SSF55331">
    <property type="entry name" value="Tautomerase/MIF"/>
    <property type="match status" value="1"/>
</dbReference>
<keyword evidence="1" id="KW-0413">Isomerase</keyword>
<accession>A0ABQ5VFA6</accession>
<reference evidence="1" key="2">
    <citation type="submission" date="2023-01" db="EMBL/GenBank/DDBJ databases">
        <title>Draft genome sequence of Sulfitobacter pacificus strain NBRC 109915.</title>
        <authorList>
            <person name="Sun Q."/>
            <person name="Mori K."/>
        </authorList>
    </citation>
    <scope>NUCLEOTIDE SEQUENCE</scope>
    <source>
        <strain evidence="1">NBRC 109915</strain>
    </source>
</reference>
<dbReference type="InterPro" id="IPR004220">
    <property type="entry name" value="5-COMe_2-OHmuconate_Isoase"/>
</dbReference>
<proteinExistence type="predicted"/>
<dbReference type="GO" id="GO:0016853">
    <property type="term" value="F:isomerase activity"/>
    <property type="evidence" value="ECO:0007669"/>
    <property type="project" value="UniProtKB-KW"/>
</dbReference>
<evidence type="ECO:0000313" key="1">
    <source>
        <dbReference type="EMBL" id="GLQ25505.1"/>
    </source>
</evidence>
<sequence length="129" mass="13743">MPHLIIDYSSNLEEAVDMAGLCDALRVCATGLAAFPAAGVRVRATPAPHYSIADGNPAHGYIDISVRLRGGRDQSVKEAATSALFAAAKDFIAPVMAKHPIALSFEMRDIDPTFSPKVGTIRDHLKDTP</sequence>
<evidence type="ECO:0000313" key="2">
    <source>
        <dbReference type="Proteomes" id="UP001161388"/>
    </source>
</evidence>
<dbReference type="EMBL" id="BSNL01000001">
    <property type="protein sequence ID" value="GLQ25505.1"/>
    <property type="molecule type" value="Genomic_DNA"/>
</dbReference>
<dbReference type="PANTHER" id="PTHR37950:SF1">
    <property type="entry name" value="4-HYDROXYPHENYLACETATE CATABOLISM PROTEIN"/>
    <property type="match status" value="1"/>
</dbReference>
<organism evidence="1 2">
    <name type="scientific">Sulfitobacter pacificus</name>
    <dbReference type="NCBI Taxonomy" id="1499314"/>
    <lineage>
        <taxon>Bacteria</taxon>
        <taxon>Pseudomonadati</taxon>
        <taxon>Pseudomonadota</taxon>
        <taxon>Alphaproteobacteria</taxon>
        <taxon>Rhodobacterales</taxon>
        <taxon>Roseobacteraceae</taxon>
        <taxon>Sulfitobacter</taxon>
    </lineage>
</organism>
<gene>
    <name evidence="1" type="primary">hpaF</name>
    <name evidence="1" type="ORF">GCM10007927_03080</name>
</gene>
<dbReference type="Gene3D" id="3.30.429.10">
    <property type="entry name" value="Macrophage Migration Inhibitory Factor"/>
    <property type="match status" value="1"/>
</dbReference>
<dbReference type="CDD" id="cd00580">
    <property type="entry name" value="CHMI"/>
    <property type="match status" value="1"/>
</dbReference>
<keyword evidence="2" id="KW-1185">Reference proteome</keyword>
<dbReference type="Proteomes" id="UP001161388">
    <property type="component" value="Unassembled WGS sequence"/>
</dbReference>
<dbReference type="Pfam" id="PF02962">
    <property type="entry name" value="CHMI"/>
    <property type="match status" value="1"/>
</dbReference>
<comment type="caution">
    <text evidence="1">The sequence shown here is derived from an EMBL/GenBank/DDBJ whole genome shotgun (WGS) entry which is preliminary data.</text>
</comment>
<name>A0ABQ5VFA6_9RHOB</name>
<dbReference type="PANTHER" id="PTHR37950">
    <property type="entry name" value="4-HYDROXYPHENYLACETATE CATABOLISM PROTEIN"/>
    <property type="match status" value="1"/>
</dbReference>
<dbReference type="InterPro" id="IPR014347">
    <property type="entry name" value="Tautomerase/MIF_sf"/>
</dbReference>
<dbReference type="RefSeq" id="WP_284369878.1">
    <property type="nucleotide sequence ID" value="NZ_BSNL01000001.1"/>
</dbReference>
<reference evidence="1" key="1">
    <citation type="journal article" date="2014" name="Int. J. Syst. Evol. Microbiol.">
        <title>Complete genome of a new Firmicutes species belonging to the dominant human colonic microbiota ('Ruminococcus bicirculans') reveals two chromosomes and a selective capacity to utilize plant glucans.</title>
        <authorList>
            <consortium name="NISC Comparative Sequencing Program"/>
            <person name="Wegmann U."/>
            <person name="Louis P."/>
            <person name="Goesmann A."/>
            <person name="Henrissat B."/>
            <person name="Duncan S.H."/>
            <person name="Flint H.J."/>
        </authorList>
    </citation>
    <scope>NUCLEOTIDE SEQUENCE</scope>
    <source>
        <strain evidence="1">NBRC 109915</strain>
    </source>
</reference>